<comment type="similarity">
    <text evidence="5">Belongs to the DPH7 family.</text>
</comment>
<comment type="pathway">
    <text evidence="1">Protein modification; peptidyl-diphthamide biosynthesis.</text>
</comment>
<proteinExistence type="inferred from homology"/>
<protein>
    <recommendedName>
        <fullName evidence="6">methylated diphthine methylhydrolase</fullName>
        <ecNumber evidence="6">3.1.1.97</ecNumber>
    </recommendedName>
</protein>
<comment type="catalytic activity">
    <reaction evidence="7">
        <text>diphthine methyl ester-[translation elongation factor 2] + H2O = diphthine-[translation elongation factor 2] + methanol + H(+)</text>
        <dbReference type="Rhea" id="RHEA:42656"/>
        <dbReference type="Rhea" id="RHEA-COMP:10172"/>
        <dbReference type="Rhea" id="RHEA-COMP:10173"/>
        <dbReference type="ChEBI" id="CHEBI:15377"/>
        <dbReference type="ChEBI" id="CHEBI:15378"/>
        <dbReference type="ChEBI" id="CHEBI:17790"/>
        <dbReference type="ChEBI" id="CHEBI:79005"/>
        <dbReference type="ChEBI" id="CHEBI:82696"/>
        <dbReference type="EC" id="3.1.1.97"/>
    </reaction>
</comment>
<dbReference type="GeneID" id="20374030"/>
<dbReference type="RefSeq" id="XP_009268981.1">
    <property type="nucleotide sequence ID" value="XM_009270706.1"/>
</dbReference>
<dbReference type="AlphaFoldDB" id="R9ADE0"/>
<evidence type="ECO:0000313" key="9">
    <source>
        <dbReference type="Proteomes" id="UP000014064"/>
    </source>
</evidence>
<keyword evidence="2" id="KW-0853">WD repeat</keyword>
<evidence type="ECO:0000256" key="1">
    <source>
        <dbReference type="ARBA" id="ARBA00005156"/>
    </source>
</evidence>
<evidence type="ECO:0000256" key="6">
    <source>
        <dbReference type="ARBA" id="ARBA00039131"/>
    </source>
</evidence>
<keyword evidence="9" id="KW-1185">Reference proteome</keyword>
<keyword evidence="3" id="KW-0677">Repeat</keyword>
<dbReference type="EC" id="3.1.1.97" evidence="6"/>
<dbReference type="PANTHER" id="PTHR46042:SF1">
    <property type="entry name" value="DIPHTHINE METHYLTRANSFERASE"/>
    <property type="match status" value="1"/>
</dbReference>
<evidence type="ECO:0000256" key="3">
    <source>
        <dbReference type="ARBA" id="ARBA00022737"/>
    </source>
</evidence>
<evidence type="ECO:0000313" key="8">
    <source>
        <dbReference type="EMBL" id="EOR00192.1"/>
    </source>
</evidence>
<evidence type="ECO:0000256" key="5">
    <source>
        <dbReference type="ARBA" id="ARBA00038092"/>
    </source>
</evidence>
<evidence type="ECO:0000256" key="7">
    <source>
        <dbReference type="ARBA" id="ARBA00047551"/>
    </source>
</evidence>
<evidence type="ECO:0000256" key="2">
    <source>
        <dbReference type="ARBA" id="ARBA00022574"/>
    </source>
</evidence>
<dbReference type="Gene3D" id="2.130.10.10">
    <property type="entry name" value="YVTN repeat-like/Quinoprotein amine dehydrogenase"/>
    <property type="match status" value="1"/>
</dbReference>
<dbReference type="GO" id="GO:0005737">
    <property type="term" value="C:cytoplasm"/>
    <property type="evidence" value="ECO:0007669"/>
    <property type="project" value="TreeGrafter"/>
</dbReference>
<dbReference type="OMA" id="LDMKWLP"/>
<dbReference type="GO" id="GO:0017183">
    <property type="term" value="P:protein histidyl modification to diphthamide"/>
    <property type="evidence" value="ECO:0007669"/>
    <property type="project" value="TreeGrafter"/>
</dbReference>
<dbReference type="InterPro" id="IPR052415">
    <property type="entry name" value="Diphthine_MTase"/>
</dbReference>
<dbReference type="InterPro" id="IPR015943">
    <property type="entry name" value="WD40/YVTN_repeat-like_dom_sf"/>
</dbReference>
<accession>R9ADE0</accession>
<dbReference type="SMART" id="SM00320">
    <property type="entry name" value="WD40"/>
    <property type="match status" value="3"/>
</dbReference>
<dbReference type="InterPro" id="IPR036322">
    <property type="entry name" value="WD40_repeat_dom_sf"/>
</dbReference>
<dbReference type="InterPro" id="IPR001680">
    <property type="entry name" value="WD40_rpt"/>
</dbReference>
<name>R9ADE0_WALI9</name>
<keyword evidence="4" id="KW-0378">Hydrolase</keyword>
<dbReference type="GO" id="GO:0061685">
    <property type="term" value="F:diphthine methylesterase activity"/>
    <property type="evidence" value="ECO:0007669"/>
    <property type="project" value="UniProtKB-EC"/>
</dbReference>
<dbReference type="Proteomes" id="UP000014064">
    <property type="component" value="Unassembled WGS sequence"/>
</dbReference>
<dbReference type="PANTHER" id="PTHR46042">
    <property type="entry name" value="DIPHTHINE METHYLTRANSFERASE"/>
    <property type="match status" value="1"/>
</dbReference>
<evidence type="ECO:0000256" key="4">
    <source>
        <dbReference type="ARBA" id="ARBA00022801"/>
    </source>
</evidence>
<reference evidence="9" key="1">
    <citation type="journal article" date="2013" name="BMC Genomics">
        <title>Genome and transcriptome sequencing of the halophilic fungus Wallemia ichthyophaga: haloadaptations present and absent.</title>
        <authorList>
            <person name="Zajc J."/>
            <person name="Liu Y."/>
            <person name="Dai W."/>
            <person name="Yang Z."/>
            <person name="Hu J."/>
            <person name="Gostincar C."/>
            <person name="Gunde-Cimerman N."/>
        </authorList>
    </citation>
    <scope>NUCLEOTIDE SEQUENCE [LARGE SCALE GENOMIC DNA]</scope>
    <source>
        <strain evidence="9">EXF-994 / CBS 113033</strain>
    </source>
</reference>
<sequence length="321" mass="36082">MRTHAEINFQNTACAVEYNDLLDVYAVGTYELVDTQTDKDGKISHQQRKGQCLVYDCTQRTFNYLDSRQTPGTLDIKWMKQLLGLVDAEGVLSVDKFSESSLSNLYTIDCSPHSSSLALSLDWSNLRCDTDPQIAVSMSDGRAISVNTSTQQLVHDWQAHDYETWIAAWDHYSPNHILYTGADDCVFKAWDLRVGLNAPVSSNKKFDGGVTTISNSPHNQNELAVGSYDETLRIFDKRNLKTPTSSIKTSGGIWRIKYHETDDSKLVMANMYGGFDVVDLHSSAIVHTNTHHNLAYGVDWNKEGLIMSASFYDRKGMLWSV</sequence>
<dbReference type="SUPFAM" id="SSF50978">
    <property type="entry name" value="WD40 repeat-like"/>
    <property type="match status" value="1"/>
</dbReference>
<dbReference type="OrthoDB" id="1930760at2759"/>
<dbReference type="KEGG" id="wic:J056_001078"/>
<gene>
    <name evidence="8" type="ORF">J056_001078</name>
</gene>
<dbReference type="HOGENOM" id="CLU_036100_2_0_1"/>
<dbReference type="Pfam" id="PF00400">
    <property type="entry name" value="WD40"/>
    <property type="match status" value="1"/>
</dbReference>
<dbReference type="EMBL" id="KE007236">
    <property type="protein sequence ID" value="EOR00192.1"/>
    <property type="molecule type" value="Genomic_DNA"/>
</dbReference>
<dbReference type="STRING" id="1299270.R9ADE0"/>
<dbReference type="eggNOG" id="KOG0280">
    <property type="taxonomic scope" value="Eukaryota"/>
</dbReference>
<organism evidence="8 9">
    <name type="scientific">Wallemia ichthyophaga (strain EXF-994 / CBS 113033)</name>
    <dbReference type="NCBI Taxonomy" id="1299270"/>
    <lineage>
        <taxon>Eukaryota</taxon>
        <taxon>Fungi</taxon>
        <taxon>Dikarya</taxon>
        <taxon>Basidiomycota</taxon>
        <taxon>Wallemiomycotina</taxon>
        <taxon>Wallemiomycetes</taxon>
        <taxon>Wallemiales</taxon>
        <taxon>Wallemiaceae</taxon>
        <taxon>Wallemia</taxon>
    </lineage>
</organism>